<evidence type="ECO:0000256" key="1">
    <source>
        <dbReference type="SAM" id="Phobius"/>
    </source>
</evidence>
<evidence type="ECO:0000313" key="2">
    <source>
        <dbReference type="EMBL" id="VEH68063.1"/>
    </source>
</evidence>
<proteinExistence type="predicted"/>
<name>A0A3S4VFX5_9PAST</name>
<dbReference type="Proteomes" id="UP000278733">
    <property type="component" value="Chromosome"/>
</dbReference>
<dbReference type="AlphaFoldDB" id="A0A3S4VFX5"/>
<evidence type="ECO:0000313" key="3">
    <source>
        <dbReference type="Proteomes" id="UP000278733"/>
    </source>
</evidence>
<protein>
    <submittedName>
        <fullName evidence="2">Bicyclomycin resistance protein-1</fullName>
    </submittedName>
</protein>
<reference evidence="2 3" key="1">
    <citation type="submission" date="2018-12" db="EMBL/GenBank/DDBJ databases">
        <authorList>
            <consortium name="Pathogen Informatics"/>
        </authorList>
    </citation>
    <scope>NUCLEOTIDE SEQUENCE [LARGE SCALE GENOMIC DNA]</scope>
    <source>
        <strain evidence="2 3">NCTC8284</strain>
    </source>
</reference>
<gene>
    <name evidence="2" type="primary">bcr1</name>
    <name evidence="2" type="ORF">NCTC8284_03280</name>
</gene>
<keyword evidence="1" id="KW-0812">Transmembrane</keyword>
<sequence>MGALSTLLVFLSFPKPTKRKSYSTPLEHYCSKLYEPMETKEVLGYMFAASFGFGGLFALLLPALLCISVFTAFPWINSAISLC</sequence>
<dbReference type="EMBL" id="LR134405">
    <property type="protein sequence ID" value="VEH68063.1"/>
    <property type="molecule type" value="Genomic_DNA"/>
</dbReference>
<dbReference type="KEGG" id="rpne:NCTC8284_03280"/>
<accession>A0A3S4VFX5</accession>
<keyword evidence="1" id="KW-0472">Membrane</keyword>
<feature type="transmembrane region" description="Helical" evidence="1">
    <location>
        <begin position="43"/>
        <end position="76"/>
    </location>
</feature>
<keyword evidence="1" id="KW-1133">Transmembrane helix</keyword>
<organism evidence="2 3">
    <name type="scientific">Rodentibacter pneumotropicus</name>
    <dbReference type="NCBI Taxonomy" id="758"/>
    <lineage>
        <taxon>Bacteria</taxon>
        <taxon>Pseudomonadati</taxon>
        <taxon>Pseudomonadota</taxon>
        <taxon>Gammaproteobacteria</taxon>
        <taxon>Pasteurellales</taxon>
        <taxon>Pasteurellaceae</taxon>
        <taxon>Rodentibacter</taxon>
    </lineage>
</organism>